<evidence type="ECO:0000256" key="2">
    <source>
        <dbReference type="ARBA" id="ARBA00022723"/>
    </source>
</evidence>
<proteinExistence type="inferred from homology"/>
<dbReference type="PANTHER" id="PTHR42796">
    <property type="entry name" value="FUMARYLACETOACETATE HYDROLASE DOMAIN-CONTAINING PROTEIN 2A-RELATED"/>
    <property type="match status" value="1"/>
</dbReference>
<dbReference type="InterPro" id="IPR036663">
    <property type="entry name" value="Fumarylacetoacetase_C_sf"/>
</dbReference>
<dbReference type="GO" id="GO:0044281">
    <property type="term" value="P:small molecule metabolic process"/>
    <property type="evidence" value="ECO:0007669"/>
    <property type="project" value="UniProtKB-ARBA"/>
</dbReference>
<dbReference type="RefSeq" id="WP_208263449.1">
    <property type="nucleotide sequence ID" value="NZ_JAGEOJ010000034.1"/>
</dbReference>
<dbReference type="EMBL" id="JAGEOJ010000034">
    <property type="protein sequence ID" value="MBO2455220.1"/>
    <property type="molecule type" value="Genomic_DNA"/>
</dbReference>
<evidence type="ECO:0000259" key="3">
    <source>
        <dbReference type="Pfam" id="PF01557"/>
    </source>
</evidence>
<protein>
    <submittedName>
        <fullName evidence="4">Fumarylacetoacetate hydrolase family protein</fullName>
    </submittedName>
</protein>
<dbReference type="Gene3D" id="3.90.850.10">
    <property type="entry name" value="Fumarylacetoacetase-like, C-terminal domain"/>
    <property type="match status" value="1"/>
</dbReference>
<feature type="domain" description="Fumarylacetoacetase-like C-terminal" evidence="3">
    <location>
        <begin position="71"/>
        <end position="278"/>
    </location>
</feature>
<dbReference type="GO" id="GO:0016787">
    <property type="term" value="F:hydrolase activity"/>
    <property type="evidence" value="ECO:0007669"/>
    <property type="project" value="UniProtKB-KW"/>
</dbReference>
<organism evidence="4 5">
    <name type="scientific">Actinomadura barringtoniae</name>
    <dbReference type="NCBI Taxonomy" id="1427535"/>
    <lineage>
        <taxon>Bacteria</taxon>
        <taxon>Bacillati</taxon>
        <taxon>Actinomycetota</taxon>
        <taxon>Actinomycetes</taxon>
        <taxon>Streptosporangiales</taxon>
        <taxon>Thermomonosporaceae</taxon>
        <taxon>Actinomadura</taxon>
    </lineage>
</organism>
<name>A0A939PM91_9ACTN</name>
<keyword evidence="2" id="KW-0479">Metal-binding</keyword>
<keyword evidence="5" id="KW-1185">Reference proteome</keyword>
<gene>
    <name evidence="4" type="ORF">J4573_49600</name>
</gene>
<dbReference type="PANTHER" id="PTHR42796:SF4">
    <property type="entry name" value="FUMARYLACETOACETATE HYDROLASE DOMAIN-CONTAINING PROTEIN 2A"/>
    <property type="match status" value="1"/>
</dbReference>
<evidence type="ECO:0000256" key="1">
    <source>
        <dbReference type="ARBA" id="ARBA00010211"/>
    </source>
</evidence>
<dbReference type="AlphaFoldDB" id="A0A939PM91"/>
<dbReference type="SUPFAM" id="SSF56529">
    <property type="entry name" value="FAH"/>
    <property type="match status" value="1"/>
</dbReference>
<dbReference type="InterPro" id="IPR011234">
    <property type="entry name" value="Fumarylacetoacetase-like_C"/>
</dbReference>
<comment type="similarity">
    <text evidence="1">Belongs to the FAH family.</text>
</comment>
<dbReference type="Proteomes" id="UP000669179">
    <property type="component" value="Unassembled WGS sequence"/>
</dbReference>
<sequence length="283" mass="30379">MRVANLAGRAVLLAEGGGAIDIGEASGGRLPSDPQALYERWDELRDSRLDGTLTPYDESDLRAPAPAPRQVFAIGINYRDHAEESQIEVGEQPGRPPVFTKYVTCLTGQDATVALPEGGLTDWEVELVAVIGRAAHRVRAEAAWEHVAGLTVGQDLSERLVQLAPPQPQQFSMGKSFPGFGPTGPWLVTPDEFTDPGDLEIGCDLNGERMQHARTKDMIFGVPQLIETLSAVTPLLPGDVIFTGTPAGIGGTRTPPRFLTPGDRLDSFVEGIGTLRTNFSQEA</sequence>
<evidence type="ECO:0000313" key="4">
    <source>
        <dbReference type="EMBL" id="MBO2455220.1"/>
    </source>
</evidence>
<comment type="caution">
    <text evidence="4">The sequence shown here is derived from an EMBL/GenBank/DDBJ whole genome shotgun (WGS) entry which is preliminary data.</text>
</comment>
<dbReference type="GO" id="GO:0046872">
    <property type="term" value="F:metal ion binding"/>
    <property type="evidence" value="ECO:0007669"/>
    <property type="project" value="UniProtKB-KW"/>
</dbReference>
<dbReference type="InterPro" id="IPR051121">
    <property type="entry name" value="FAH"/>
</dbReference>
<dbReference type="Pfam" id="PF01557">
    <property type="entry name" value="FAA_hydrolase"/>
    <property type="match status" value="1"/>
</dbReference>
<reference evidence="4" key="1">
    <citation type="submission" date="2021-03" db="EMBL/GenBank/DDBJ databases">
        <authorList>
            <person name="Kanchanasin P."/>
            <person name="Saeng-In P."/>
            <person name="Phongsopitanun W."/>
            <person name="Yuki M."/>
            <person name="Kudo T."/>
            <person name="Ohkuma M."/>
            <person name="Tanasupawat S."/>
        </authorList>
    </citation>
    <scope>NUCLEOTIDE SEQUENCE</scope>
    <source>
        <strain evidence="4">GKU 128</strain>
    </source>
</reference>
<evidence type="ECO:0000313" key="5">
    <source>
        <dbReference type="Proteomes" id="UP000669179"/>
    </source>
</evidence>
<keyword evidence="4" id="KW-0378">Hydrolase</keyword>
<accession>A0A939PM91</accession>